<feature type="compositionally biased region" description="Low complexity" evidence="2">
    <location>
        <begin position="491"/>
        <end position="524"/>
    </location>
</feature>
<evidence type="ECO:0000256" key="2">
    <source>
        <dbReference type="SAM" id="MobiDB-lite"/>
    </source>
</evidence>
<dbReference type="SMART" id="SM00645">
    <property type="entry name" value="Pept_C1"/>
    <property type="match status" value="1"/>
</dbReference>
<dbReference type="PATRIC" id="fig|1264554.4.peg.314"/>
<keyword evidence="3" id="KW-0812">Transmembrane</keyword>
<proteinExistence type="inferred from homology"/>
<dbReference type="InterPro" id="IPR013128">
    <property type="entry name" value="Peptidase_C1A"/>
</dbReference>
<keyword evidence="3" id="KW-1133">Transmembrane helix</keyword>
<dbReference type="AlphaFoldDB" id="A0A0F5H124"/>
<dbReference type="CDD" id="cd02619">
    <property type="entry name" value="Peptidase_C1"/>
    <property type="match status" value="1"/>
</dbReference>
<dbReference type="Gene3D" id="3.90.70.10">
    <property type="entry name" value="Cysteine proteinases"/>
    <property type="match status" value="1"/>
</dbReference>
<dbReference type="PANTHER" id="PTHR12411">
    <property type="entry name" value="CYSTEINE PROTEASE FAMILY C1-RELATED"/>
    <property type="match status" value="1"/>
</dbReference>
<comment type="similarity">
    <text evidence="1">Belongs to the peptidase C1 family.</text>
</comment>
<evidence type="ECO:0000313" key="6">
    <source>
        <dbReference type="Proteomes" id="UP000033750"/>
    </source>
</evidence>
<sequence>MVSGTSTTITYNAGIPKDYFPKNKELDSKNLNDILKQDRFDLRDYNLVTPVKNQGIEGLCWAYSIVSAVESSILRQAPGNYNMKNLDIDENQYDYVSNVRTEEANKLKLAGSDHFENELGVGNYIFDSALMALQKTSFANQGVKKGYVEPIVNIKNIIQVNWSNKEELKKAIVKYGGIAFSMTYPYRTFNAHSIFYNNNYTEPMEGVLAHACTIVGWDDTYYKSNFKPNPATQKGAWIVKNSWGTKYQSEGYFYLSYDSPLQDAVAFEIEKDFVPQNAYYYDGRRNYTEYSTDSNEYAVVFPVRKANDETTEKLKSINLVLTGKNINIHSKIFIGDDKNIDLNGKNPAYEWDTTVDNSETNGKTGAFTLELPKAFELPKNKYFAVVVKLSSSDKNLAINYSYEPNSVGDLTFLKIKDGTWSNAKEILNGSFKIKAYTYTEPKNKKLEIENNSNPVSEPTTSPKQENSSQTNKEQRVVVSENSPSTNDSIQENDNSANSSNIEEISNSQNSTNESPNEFNNSNNEGEIVDGPSANNENEEITEGNTSDYNSHEANNTSENEINSNVEKTNEKETNSNNNDNTEKVSNNNSLAESNKTREADNSLLISQEQNVSSRTKLILAITLPVLAGASLISFIGYKLFRKFGKKS</sequence>
<dbReference type="InterPro" id="IPR040528">
    <property type="entry name" value="Lectin-like"/>
</dbReference>
<protein>
    <submittedName>
        <fullName evidence="5">Cell surface protein</fullName>
    </submittedName>
</protein>
<evidence type="ECO:0000313" key="5">
    <source>
        <dbReference type="EMBL" id="KKB26908.1"/>
    </source>
</evidence>
<feature type="compositionally biased region" description="Polar residues" evidence="2">
    <location>
        <begin position="546"/>
        <end position="561"/>
    </location>
</feature>
<dbReference type="GO" id="GO:0006508">
    <property type="term" value="P:proteolysis"/>
    <property type="evidence" value="ECO:0007669"/>
    <property type="project" value="InterPro"/>
</dbReference>
<dbReference type="InterPro" id="IPR000668">
    <property type="entry name" value="Peptidase_C1A_C"/>
</dbReference>
<feature type="compositionally biased region" description="Low complexity" evidence="2">
    <location>
        <begin position="574"/>
        <end position="589"/>
    </location>
</feature>
<feature type="region of interest" description="Disordered" evidence="2">
    <location>
        <begin position="445"/>
        <end position="597"/>
    </location>
</feature>
<gene>
    <name evidence="5" type="ORF">MMELEA_03570</name>
</gene>
<dbReference type="EMBL" id="JZXN01000014">
    <property type="protein sequence ID" value="KKB26908.1"/>
    <property type="molecule type" value="Genomic_DNA"/>
</dbReference>
<feature type="domain" description="Peptidase C1A papain C-terminal" evidence="4">
    <location>
        <begin position="36"/>
        <end position="269"/>
    </location>
</feature>
<dbReference type="InterPro" id="IPR038765">
    <property type="entry name" value="Papain-like_cys_pep_sf"/>
</dbReference>
<dbReference type="STRING" id="29561.MM26B8_01200"/>
<organism evidence="5 6">
    <name type="scientific">Mycoplasmopsis meleagridis ATCC 25294</name>
    <dbReference type="NCBI Taxonomy" id="1264554"/>
    <lineage>
        <taxon>Bacteria</taxon>
        <taxon>Bacillati</taxon>
        <taxon>Mycoplasmatota</taxon>
        <taxon>Mycoplasmoidales</taxon>
        <taxon>Metamycoplasmataceae</taxon>
        <taxon>Mycoplasmopsis</taxon>
    </lineage>
</organism>
<feature type="compositionally biased region" description="Polar residues" evidence="2">
    <location>
        <begin position="449"/>
        <end position="471"/>
    </location>
</feature>
<keyword evidence="3" id="KW-0472">Membrane</keyword>
<keyword evidence="6" id="KW-1185">Reference proteome</keyword>
<evidence type="ECO:0000259" key="4">
    <source>
        <dbReference type="SMART" id="SM00645"/>
    </source>
</evidence>
<dbReference type="Pfam" id="PF18560">
    <property type="entry name" value="Lectin_like"/>
    <property type="match status" value="1"/>
</dbReference>
<name>A0A0F5H124_9BACT</name>
<dbReference type="GO" id="GO:0008234">
    <property type="term" value="F:cysteine-type peptidase activity"/>
    <property type="evidence" value="ECO:0007669"/>
    <property type="project" value="InterPro"/>
</dbReference>
<reference evidence="5 6" key="1">
    <citation type="submission" date="2015-03" db="EMBL/GenBank/DDBJ databases">
        <title>Genome sequence of Mycoplasma meleagridis strain ATCC 25294.</title>
        <authorList>
            <person name="Yacoub E."/>
            <person name="Blanchard A."/>
            <person name="Sirand-Pugnet P."/>
            <person name="Mardassi B.B.A."/>
        </authorList>
    </citation>
    <scope>NUCLEOTIDE SEQUENCE [LARGE SCALE GENOMIC DNA]</scope>
    <source>
        <strain evidence="5 6">ATCC 25294</strain>
    </source>
</reference>
<dbReference type="Proteomes" id="UP000033750">
    <property type="component" value="Unassembled WGS sequence"/>
</dbReference>
<evidence type="ECO:0000256" key="3">
    <source>
        <dbReference type="SAM" id="Phobius"/>
    </source>
</evidence>
<comment type="caution">
    <text evidence="5">The sequence shown here is derived from an EMBL/GenBank/DDBJ whole genome shotgun (WGS) entry which is preliminary data.</text>
</comment>
<dbReference type="Pfam" id="PF00112">
    <property type="entry name" value="Peptidase_C1"/>
    <property type="match status" value="1"/>
</dbReference>
<dbReference type="SUPFAM" id="SSF54001">
    <property type="entry name" value="Cysteine proteinases"/>
    <property type="match status" value="1"/>
</dbReference>
<feature type="transmembrane region" description="Helical" evidence="3">
    <location>
        <begin position="617"/>
        <end position="640"/>
    </location>
</feature>
<evidence type="ECO:0000256" key="1">
    <source>
        <dbReference type="ARBA" id="ARBA00008455"/>
    </source>
</evidence>
<accession>A0A0F5H124</accession>
<feature type="compositionally biased region" description="Polar residues" evidence="2">
    <location>
        <begin position="479"/>
        <end position="489"/>
    </location>
</feature>